<keyword evidence="2" id="KW-0614">Plasmid</keyword>
<keyword evidence="1" id="KW-1133">Transmembrane helix</keyword>
<keyword evidence="1" id="KW-0812">Transmembrane</keyword>
<organism evidence="2 3">
    <name type="scientific">Niveispirillum cyanobacteriorum</name>
    <dbReference type="NCBI Taxonomy" id="1612173"/>
    <lineage>
        <taxon>Bacteria</taxon>
        <taxon>Pseudomonadati</taxon>
        <taxon>Pseudomonadota</taxon>
        <taxon>Alphaproteobacteria</taxon>
        <taxon>Rhodospirillales</taxon>
        <taxon>Azospirillaceae</taxon>
        <taxon>Niveispirillum</taxon>
    </lineage>
</organism>
<evidence type="ECO:0000313" key="3">
    <source>
        <dbReference type="Proteomes" id="UP000234752"/>
    </source>
</evidence>
<feature type="transmembrane region" description="Helical" evidence="1">
    <location>
        <begin position="122"/>
        <end position="146"/>
    </location>
</feature>
<dbReference type="AlphaFoldDB" id="A0A2K9NIP5"/>
<dbReference type="KEGG" id="ncb:C0V82_21205"/>
<proteinExistence type="predicted"/>
<dbReference type="EMBL" id="CP025613">
    <property type="protein sequence ID" value="AUN32943.1"/>
    <property type="molecule type" value="Genomic_DNA"/>
</dbReference>
<keyword evidence="1" id="KW-0472">Membrane</keyword>
<dbReference type="Proteomes" id="UP000234752">
    <property type="component" value="Plasmid unnamed1"/>
</dbReference>
<evidence type="ECO:0000256" key="1">
    <source>
        <dbReference type="SAM" id="Phobius"/>
    </source>
</evidence>
<feature type="transmembrane region" description="Helical" evidence="1">
    <location>
        <begin position="58"/>
        <end position="76"/>
    </location>
</feature>
<keyword evidence="3" id="KW-1185">Reference proteome</keyword>
<sequence>MGPSGMALYQDDLGNLYWCDAVGSVVPAPADAERVAPWDKPFHIHGHRLDSLVWSGRLIGSVSLLAACAALLLLITTGPDNVGLFPALSVLTALIGQMVIVRRTGIRVVPSTALRLLRPQPWGALLLELAGKLSMAALFMCMLVEFLSADELSFWRQAASFLMGAGVLIYLLQVVWFLKSLLRQTPVRQPDAPHADLP</sequence>
<protein>
    <submittedName>
        <fullName evidence="2">Uncharacterized protein</fullName>
    </submittedName>
</protein>
<feature type="transmembrane region" description="Helical" evidence="1">
    <location>
        <begin position="82"/>
        <end position="101"/>
    </location>
</feature>
<reference evidence="2 3" key="1">
    <citation type="submission" date="2017-12" db="EMBL/GenBank/DDBJ databases">
        <title>Genomes of bacteria within cyanobacterial aggregates.</title>
        <authorList>
            <person name="Cai H."/>
        </authorList>
    </citation>
    <scope>NUCLEOTIDE SEQUENCE [LARGE SCALE GENOMIC DNA]</scope>
    <source>
        <strain evidence="2 3">TH16</strain>
        <plasmid evidence="2 3">unnamed1</plasmid>
    </source>
</reference>
<geneLocation type="plasmid" evidence="2 3">
    <name>unnamed1</name>
</geneLocation>
<name>A0A2K9NIP5_9PROT</name>
<gene>
    <name evidence="2" type="ORF">C0V82_21205</name>
</gene>
<feature type="transmembrane region" description="Helical" evidence="1">
    <location>
        <begin position="158"/>
        <end position="178"/>
    </location>
</feature>
<evidence type="ECO:0000313" key="2">
    <source>
        <dbReference type="EMBL" id="AUN32943.1"/>
    </source>
</evidence>
<accession>A0A2K9NIP5</accession>